<sequence>MARNNRRDGGEINLVLHRAVGTRARRWLLAVTVGLGVLAAAAVPMDPAMRSFAGIAGPVQQLMSVTLPFVGVLLVHDLHRAPASVRSTLGAAGVYATGIALLGALLSAAALALVPPGASVHPWQDAVVIGVGGVLVQVVAQLTGTACGLLLRSRVAACVATLLPMALWGLLGLAEPLYFVRDYLTPFGMVLQLLGGTMTALSWAMWPLMVLIWGVGLNVLGVRALRRENVRRSSTRSDAANQR</sequence>
<comment type="caution">
    <text evidence="2">The sequence shown here is derived from an EMBL/GenBank/DDBJ whole genome shotgun (WGS) entry which is preliminary data.</text>
</comment>
<feature type="transmembrane region" description="Helical" evidence="1">
    <location>
        <begin position="126"/>
        <end position="151"/>
    </location>
</feature>
<feature type="transmembrane region" description="Helical" evidence="1">
    <location>
        <begin position="200"/>
        <end position="222"/>
    </location>
</feature>
<name>A0A8J3BVL1_9ACTN</name>
<keyword evidence="1" id="KW-0812">Transmembrane</keyword>
<dbReference type="EMBL" id="BMQC01000015">
    <property type="protein sequence ID" value="GGK39350.1"/>
    <property type="molecule type" value="Genomic_DNA"/>
</dbReference>
<keyword evidence="3" id="KW-1185">Reference proteome</keyword>
<protein>
    <submittedName>
        <fullName evidence="2">Uncharacterized protein</fullName>
    </submittedName>
</protein>
<feature type="transmembrane region" description="Helical" evidence="1">
    <location>
        <begin position="87"/>
        <end position="114"/>
    </location>
</feature>
<accession>A0A8J3BVL1</accession>
<evidence type="ECO:0000313" key="2">
    <source>
        <dbReference type="EMBL" id="GGK39350.1"/>
    </source>
</evidence>
<feature type="transmembrane region" description="Helical" evidence="1">
    <location>
        <begin position="158"/>
        <end position="180"/>
    </location>
</feature>
<feature type="transmembrane region" description="Helical" evidence="1">
    <location>
        <begin position="51"/>
        <end position="75"/>
    </location>
</feature>
<dbReference type="RefSeq" id="WP_189115431.1">
    <property type="nucleotide sequence ID" value="NZ_BMQC01000015.1"/>
</dbReference>
<dbReference type="Proteomes" id="UP000662200">
    <property type="component" value="Unassembled WGS sequence"/>
</dbReference>
<proteinExistence type="predicted"/>
<gene>
    <name evidence="2" type="ORF">GCM10010124_35080</name>
</gene>
<keyword evidence="1" id="KW-0472">Membrane</keyword>
<feature type="transmembrane region" description="Helical" evidence="1">
    <location>
        <begin position="27"/>
        <end position="45"/>
    </location>
</feature>
<evidence type="ECO:0000256" key="1">
    <source>
        <dbReference type="SAM" id="Phobius"/>
    </source>
</evidence>
<dbReference type="AlphaFoldDB" id="A0A8J3BVL1"/>
<evidence type="ECO:0000313" key="3">
    <source>
        <dbReference type="Proteomes" id="UP000662200"/>
    </source>
</evidence>
<reference evidence="2" key="1">
    <citation type="journal article" date="2014" name="Int. J. Syst. Evol. Microbiol.">
        <title>Complete genome sequence of Corynebacterium casei LMG S-19264T (=DSM 44701T), isolated from a smear-ripened cheese.</title>
        <authorList>
            <consortium name="US DOE Joint Genome Institute (JGI-PGF)"/>
            <person name="Walter F."/>
            <person name="Albersmeier A."/>
            <person name="Kalinowski J."/>
            <person name="Ruckert C."/>
        </authorList>
    </citation>
    <scope>NUCLEOTIDE SEQUENCE</scope>
    <source>
        <strain evidence="2">JCM 3091</strain>
    </source>
</reference>
<organism evidence="2 3">
    <name type="scientific">Pilimelia terevasa</name>
    <dbReference type="NCBI Taxonomy" id="53372"/>
    <lineage>
        <taxon>Bacteria</taxon>
        <taxon>Bacillati</taxon>
        <taxon>Actinomycetota</taxon>
        <taxon>Actinomycetes</taxon>
        <taxon>Micromonosporales</taxon>
        <taxon>Micromonosporaceae</taxon>
        <taxon>Pilimelia</taxon>
    </lineage>
</organism>
<keyword evidence="1" id="KW-1133">Transmembrane helix</keyword>
<reference evidence="2" key="2">
    <citation type="submission" date="2020-09" db="EMBL/GenBank/DDBJ databases">
        <authorList>
            <person name="Sun Q."/>
            <person name="Ohkuma M."/>
        </authorList>
    </citation>
    <scope>NUCLEOTIDE SEQUENCE</scope>
    <source>
        <strain evidence="2">JCM 3091</strain>
    </source>
</reference>